<dbReference type="Proteomes" id="UP000289546">
    <property type="component" value="Unassembled WGS sequence"/>
</dbReference>
<keyword evidence="1" id="KW-0732">Signal</keyword>
<sequence>MRVLVAIILALISTVALADSNGERKLGDRPPGATEVISGLYNFSRFQQGLLESTDLKGNAEVRNLAALRAEEAAKRDKALKQIQEAIGAEPRVGKTTSVGASLIEPETSDGPTYVRSFYASQIPEYESAIQLLESYLKAPDNTALAAFAREQLPLLRAQVKDAERTMADK</sequence>
<feature type="signal peptide" evidence="1">
    <location>
        <begin position="1"/>
        <end position="18"/>
    </location>
</feature>
<evidence type="ECO:0000313" key="3">
    <source>
        <dbReference type="EMBL" id="RXH37774.1"/>
    </source>
</evidence>
<keyword evidence="4" id="KW-1185">Reference proteome</keyword>
<dbReference type="OrthoDB" id="8230023at2"/>
<evidence type="ECO:0000259" key="2">
    <source>
        <dbReference type="Pfam" id="PF13628"/>
    </source>
</evidence>
<dbReference type="EMBL" id="LBJQ01000009">
    <property type="protein sequence ID" value="RXH37774.1"/>
    <property type="molecule type" value="Genomic_DNA"/>
</dbReference>
<feature type="chain" id="PRO_5020496810" description="DUF4142 domain-containing protein" evidence="1">
    <location>
        <begin position="19"/>
        <end position="170"/>
    </location>
</feature>
<dbReference type="AlphaFoldDB" id="A0A4Q0SEM3"/>
<gene>
    <name evidence="3" type="ORF">XH99_04230</name>
</gene>
<organism evidence="3 4">
    <name type="scientific">Bradyrhizobium nanningense</name>
    <dbReference type="NCBI Taxonomy" id="1325118"/>
    <lineage>
        <taxon>Bacteria</taxon>
        <taxon>Pseudomonadati</taxon>
        <taxon>Pseudomonadota</taxon>
        <taxon>Alphaproteobacteria</taxon>
        <taxon>Hyphomicrobiales</taxon>
        <taxon>Nitrobacteraceae</taxon>
        <taxon>Bradyrhizobium</taxon>
    </lineage>
</organism>
<name>A0A4Q0SEM3_9BRAD</name>
<proteinExistence type="predicted"/>
<dbReference type="RefSeq" id="WP_128916740.1">
    <property type="nucleotide sequence ID" value="NZ_LBJC01000020.1"/>
</dbReference>
<comment type="caution">
    <text evidence="3">The sequence shown here is derived from an EMBL/GenBank/DDBJ whole genome shotgun (WGS) entry which is preliminary data.</text>
</comment>
<protein>
    <recommendedName>
        <fullName evidence="2">DUF4142 domain-containing protein</fullName>
    </recommendedName>
</protein>
<dbReference type="Pfam" id="PF13628">
    <property type="entry name" value="DUF4142"/>
    <property type="match status" value="1"/>
</dbReference>
<reference evidence="3 4" key="1">
    <citation type="submission" date="2015-04" db="EMBL/GenBank/DDBJ databases">
        <title>Comparative genomics of rhizobia nodulating Arachis hypogaea in China.</title>
        <authorList>
            <person name="Li Y."/>
        </authorList>
    </citation>
    <scope>NUCLEOTIDE SEQUENCE [LARGE SCALE GENOMIC DNA]</scope>
    <source>
        <strain evidence="3 4">CCBAU 51757</strain>
    </source>
</reference>
<dbReference type="InterPro" id="IPR025419">
    <property type="entry name" value="DUF4142"/>
</dbReference>
<feature type="domain" description="DUF4142" evidence="2">
    <location>
        <begin position="59"/>
        <end position="165"/>
    </location>
</feature>
<evidence type="ECO:0000313" key="4">
    <source>
        <dbReference type="Proteomes" id="UP000289546"/>
    </source>
</evidence>
<accession>A0A4Q0SEM3</accession>
<evidence type="ECO:0000256" key="1">
    <source>
        <dbReference type="SAM" id="SignalP"/>
    </source>
</evidence>